<comment type="caution">
    <text evidence="4">The sequence shown here is derived from an EMBL/GenBank/DDBJ whole genome shotgun (WGS) entry which is preliminary data.</text>
</comment>
<dbReference type="CDD" id="cd00037">
    <property type="entry name" value="CLECT"/>
    <property type="match status" value="2"/>
</dbReference>
<keyword evidence="2" id="KW-0732">Signal</keyword>
<dbReference type="InterPro" id="IPR016187">
    <property type="entry name" value="CTDL_fold"/>
</dbReference>
<evidence type="ECO:0000256" key="2">
    <source>
        <dbReference type="SAM" id="SignalP"/>
    </source>
</evidence>
<dbReference type="InterPro" id="IPR016186">
    <property type="entry name" value="C-type_lectin-like/link_sf"/>
</dbReference>
<feature type="chain" id="PRO_5041972348" description="C-type lectin domain-containing protein" evidence="2">
    <location>
        <begin position="19"/>
        <end position="313"/>
    </location>
</feature>
<dbReference type="InterPro" id="IPR051004">
    <property type="entry name" value="DC-SIGN_domain-containing"/>
</dbReference>
<evidence type="ECO:0000313" key="5">
    <source>
        <dbReference type="Proteomes" id="UP001283361"/>
    </source>
</evidence>
<dbReference type="PANTHER" id="PTHR22802">
    <property type="entry name" value="C-TYPE LECTIN SUPERFAMILY MEMBER"/>
    <property type="match status" value="1"/>
</dbReference>
<dbReference type="SMART" id="SM00034">
    <property type="entry name" value="CLECT"/>
    <property type="match status" value="2"/>
</dbReference>
<keyword evidence="5" id="KW-1185">Reference proteome</keyword>
<feature type="signal peptide" evidence="2">
    <location>
        <begin position="1"/>
        <end position="18"/>
    </location>
</feature>
<dbReference type="EMBL" id="JAWDGP010001076">
    <property type="protein sequence ID" value="KAK3795287.1"/>
    <property type="molecule type" value="Genomic_DNA"/>
</dbReference>
<dbReference type="InterPro" id="IPR001304">
    <property type="entry name" value="C-type_lectin-like"/>
</dbReference>
<dbReference type="Proteomes" id="UP001283361">
    <property type="component" value="Unassembled WGS sequence"/>
</dbReference>
<dbReference type="InterPro" id="IPR018378">
    <property type="entry name" value="C-type_lectin_CS"/>
</dbReference>
<keyword evidence="1" id="KW-1015">Disulfide bond</keyword>
<evidence type="ECO:0000256" key="1">
    <source>
        <dbReference type="ARBA" id="ARBA00023157"/>
    </source>
</evidence>
<protein>
    <recommendedName>
        <fullName evidence="3">C-type lectin domain-containing protein</fullName>
    </recommendedName>
</protein>
<dbReference type="Gene3D" id="3.10.100.10">
    <property type="entry name" value="Mannose-Binding Protein A, subunit A"/>
    <property type="match status" value="2"/>
</dbReference>
<evidence type="ECO:0000313" key="4">
    <source>
        <dbReference type="EMBL" id="KAK3795287.1"/>
    </source>
</evidence>
<dbReference type="Pfam" id="PF00059">
    <property type="entry name" value="Lectin_C"/>
    <property type="match status" value="2"/>
</dbReference>
<dbReference type="PROSITE" id="PS50041">
    <property type="entry name" value="C_TYPE_LECTIN_2"/>
    <property type="match status" value="2"/>
</dbReference>
<gene>
    <name evidence="4" type="ORF">RRG08_055849</name>
</gene>
<name>A0AAE1E604_9GAST</name>
<reference evidence="4" key="1">
    <citation type="journal article" date="2023" name="G3 (Bethesda)">
        <title>A reference genome for the long-term kleptoplast-retaining sea slug Elysia crispata morphotype clarki.</title>
        <authorList>
            <person name="Eastman K.E."/>
            <person name="Pendleton A.L."/>
            <person name="Shaikh M.A."/>
            <person name="Suttiyut T."/>
            <person name="Ogas R."/>
            <person name="Tomko P."/>
            <person name="Gavelis G."/>
            <person name="Widhalm J.R."/>
            <person name="Wisecaver J.H."/>
        </authorList>
    </citation>
    <scope>NUCLEOTIDE SEQUENCE</scope>
    <source>
        <strain evidence="4">ECLA1</strain>
    </source>
</reference>
<sequence length="313" mass="35749">MPTFLHLFVCAFLAMAVAQQKCNSGWTSGPDSCYILLDDHWFDDGPDQLAAQWSCDDVYSHLAEITSKEENDFLKSWLTAAINDSTEGVWVNGRNFRGWSWDYSDQKIVFSDWEDNPGTSGKCLSMSTKFGFSWVPEDCDKTKNMKFICEQDLCKQPMECFQGSCYTLHCSLHNAKLTDVYGYDDEPAPVTCPQGSLARIESKEENDFIMKFLNKSEDFVQTVWTAGYDEDGSYDQAGEWKWQGTDQAITGFTNWAPKDDSYDYHGYYNDDDYRGHDEGCIALSRADNWAWKDTECDDYYPVLCEEPDPSTSG</sequence>
<dbReference type="PANTHER" id="PTHR22802:SF456">
    <property type="entry name" value="FI01427P"/>
    <property type="match status" value="1"/>
</dbReference>
<feature type="domain" description="C-type lectin" evidence="3">
    <location>
        <begin position="161"/>
        <end position="305"/>
    </location>
</feature>
<evidence type="ECO:0000259" key="3">
    <source>
        <dbReference type="PROSITE" id="PS50041"/>
    </source>
</evidence>
<dbReference type="AlphaFoldDB" id="A0AAE1E604"/>
<organism evidence="4 5">
    <name type="scientific">Elysia crispata</name>
    <name type="common">lettuce slug</name>
    <dbReference type="NCBI Taxonomy" id="231223"/>
    <lineage>
        <taxon>Eukaryota</taxon>
        <taxon>Metazoa</taxon>
        <taxon>Spiralia</taxon>
        <taxon>Lophotrochozoa</taxon>
        <taxon>Mollusca</taxon>
        <taxon>Gastropoda</taxon>
        <taxon>Heterobranchia</taxon>
        <taxon>Euthyneura</taxon>
        <taxon>Panpulmonata</taxon>
        <taxon>Sacoglossa</taxon>
        <taxon>Placobranchoidea</taxon>
        <taxon>Plakobranchidae</taxon>
        <taxon>Elysia</taxon>
    </lineage>
</organism>
<dbReference type="PROSITE" id="PS00615">
    <property type="entry name" value="C_TYPE_LECTIN_1"/>
    <property type="match status" value="1"/>
</dbReference>
<feature type="domain" description="C-type lectin" evidence="3">
    <location>
        <begin position="33"/>
        <end position="141"/>
    </location>
</feature>
<proteinExistence type="predicted"/>
<dbReference type="SUPFAM" id="SSF56436">
    <property type="entry name" value="C-type lectin-like"/>
    <property type="match status" value="2"/>
</dbReference>
<accession>A0AAE1E604</accession>